<feature type="transmembrane region" description="Helical" evidence="6">
    <location>
        <begin position="258"/>
        <end position="278"/>
    </location>
</feature>
<evidence type="ECO:0000256" key="6">
    <source>
        <dbReference type="SAM" id="Phobius"/>
    </source>
</evidence>
<feature type="transmembrane region" description="Helical" evidence="6">
    <location>
        <begin position="114"/>
        <end position="136"/>
    </location>
</feature>
<dbReference type="Proteomes" id="UP001164100">
    <property type="component" value="Chromosome"/>
</dbReference>
<feature type="transmembrane region" description="Helical" evidence="6">
    <location>
        <begin position="362"/>
        <end position="381"/>
    </location>
</feature>
<keyword evidence="2" id="KW-1003">Cell membrane</keyword>
<name>A0AA46NTV1_9BACT</name>
<proteinExistence type="predicted"/>
<feature type="transmembrane region" description="Helical" evidence="6">
    <location>
        <begin position="387"/>
        <end position="406"/>
    </location>
</feature>
<keyword evidence="3 6" id="KW-0812">Transmembrane</keyword>
<sequence length="415" mass="47269">MTLVKTTVLTGLSTFIKILSVFIINKVVAVYAGPSGLALIGQLQNFVALILSISNGSINNGLVKYTAEYKNQQQMSAKLFSTSIKICFGLSIILASVLFIFAEDFSKYFLYDDKYILIFKIFSFTLFFYSLNTILLSILNGLGEIKTFIVINIISSIFSLIFTSLLIVSFNITGALIALVSNQAIIFFVTLLIVHRQKQLFFKDFLGKFDVLIFKKLSHFSLMAITTAVMTPFVLISIRNKISNDISLEAAGYWQGVWYISDMYLLVITTAIGVYLLPKFSAISDKAELKQEIFSAYKVLIPIVLILSSGIFLFKELIIQIVFSKEFIPMRELFLFQLIGDVLKIASWILSYLMLAKAMTKLFIATEIFFGLSFLVFSFLFLEWYDLIGVTYAFALNYFLYLSFLFHKFRRFFNE</sequence>
<evidence type="ECO:0000256" key="2">
    <source>
        <dbReference type="ARBA" id="ARBA00022475"/>
    </source>
</evidence>
<evidence type="ECO:0000256" key="1">
    <source>
        <dbReference type="ARBA" id="ARBA00004651"/>
    </source>
</evidence>
<dbReference type="InterPro" id="IPR044550">
    <property type="entry name" value="WzxE"/>
</dbReference>
<organism evidence="7 8">
    <name type="scientific">Aliarcobacter cryaerophilus</name>
    <dbReference type="NCBI Taxonomy" id="28198"/>
    <lineage>
        <taxon>Bacteria</taxon>
        <taxon>Pseudomonadati</taxon>
        <taxon>Campylobacterota</taxon>
        <taxon>Epsilonproteobacteria</taxon>
        <taxon>Campylobacterales</taxon>
        <taxon>Arcobacteraceae</taxon>
        <taxon>Aliarcobacter</taxon>
    </lineage>
</organism>
<evidence type="ECO:0000313" key="8">
    <source>
        <dbReference type="Proteomes" id="UP001164100"/>
    </source>
</evidence>
<evidence type="ECO:0000256" key="3">
    <source>
        <dbReference type="ARBA" id="ARBA00022692"/>
    </source>
</evidence>
<dbReference type="GO" id="GO:0005886">
    <property type="term" value="C:plasma membrane"/>
    <property type="evidence" value="ECO:0007669"/>
    <property type="project" value="UniProtKB-SubCell"/>
</dbReference>
<feature type="transmembrane region" description="Helical" evidence="6">
    <location>
        <begin position="39"/>
        <end position="58"/>
    </location>
</feature>
<reference evidence="7" key="1">
    <citation type="journal article" date="2022" name="Front. Microbiol.">
        <title>Species classification and novel plasmid identifications in Arcobacter cryaerophilus and Arcobacter cryaerophilus-like organisms.</title>
        <authorList>
            <person name="Zhou G."/>
            <person name="Wang M."/>
            <person name="Wang H."/>
            <person name="Chen X."/>
            <person name="Gu Y."/>
            <person name="Shao Z."/>
            <person name="Zhang J."/>
            <person name="Zhang M."/>
        </authorList>
    </citation>
    <scope>NUCLEOTIDE SEQUENCE</scope>
    <source>
        <strain evidence="7">ICDCAC48</strain>
    </source>
</reference>
<protein>
    <submittedName>
        <fullName evidence="7">O-antigen translocase</fullName>
    </submittedName>
</protein>
<feature type="transmembrane region" description="Helical" evidence="6">
    <location>
        <begin position="12"/>
        <end position="33"/>
    </location>
</feature>
<feature type="transmembrane region" description="Helical" evidence="6">
    <location>
        <begin position="299"/>
        <end position="322"/>
    </location>
</feature>
<dbReference type="InterPro" id="IPR050833">
    <property type="entry name" value="Poly_Biosynth_Transport"/>
</dbReference>
<dbReference type="EMBL" id="CP099556">
    <property type="protein sequence ID" value="UYF42478.1"/>
    <property type="molecule type" value="Genomic_DNA"/>
</dbReference>
<evidence type="ECO:0000256" key="5">
    <source>
        <dbReference type="ARBA" id="ARBA00023136"/>
    </source>
</evidence>
<evidence type="ECO:0000256" key="4">
    <source>
        <dbReference type="ARBA" id="ARBA00022989"/>
    </source>
</evidence>
<dbReference type="Pfam" id="PF13440">
    <property type="entry name" value="Polysacc_synt_3"/>
    <property type="match status" value="1"/>
</dbReference>
<comment type="subcellular location">
    <subcellularLocation>
        <location evidence="1">Cell membrane</location>
        <topology evidence="1">Multi-pass membrane protein</topology>
    </subcellularLocation>
</comment>
<feature type="transmembrane region" description="Helical" evidence="6">
    <location>
        <begin position="334"/>
        <end position="355"/>
    </location>
</feature>
<feature type="transmembrane region" description="Helical" evidence="6">
    <location>
        <begin position="176"/>
        <end position="196"/>
    </location>
</feature>
<keyword evidence="5 6" id="KW-0472">Membrane</keyword>
<dbReference type="GO" id="GO:0009246">
    <property type="term" value="P:enterobacterial common antigen biosynthetic process"/>
    <property type="evidence" value="ECO:0007669"/>
    <property type="project" value="InterPro"/>
</dbReference>
<evidence type="ECO:0000313" key="7">
    <source>
        <dbReference type="EMBL" id="UYF42478.1"/>
    </source>
</evidence>
<dbReference type="RefSeq" id="WP_263514092.1">
    <property type="nucleotide sequence ID" value="NZ_CP099556.1"/>
</dbReference>
<dbReference type="CDD" id="cd13125">
    <property type="entry name" value="MATE_like_10"/>
    <property type="match status" value="1"/>
</dbReference>
<dbReference type="PANTHER" id="PTHR30250:SF30">
    <property type="entry name" value="LIPID III FLIPPASE"/>
    <property type="match status" value="1"/>
</dbReference>
<dbReference type="AlphaFoldDB" id="A0AA46NTV1"/>
<dbReference type="PANTHER" id="PTHR30250">
    <property type="entry name" value="PST FAMILY PREDICTED COLANIC ACID TRANSPORTER"/>
    <property type="match status" value="1"/>
</dbReference>
<feature type="transmembrane region" description="Helical" evidence="6">
    <location>
        <begin position="79"/>
        <end position="102"/>
    </location>
</feature>
<gene>
    <name evidence="7" type="ORF">NGX11_06100</name>
</gene>
<accession>A0AA46NTV1</accession>
<feature type="transmembrane region" description="Helical" evidence="6">
    <location>
        <begin position="217"/>
        <end position="238"/>
    </location>
</feature>
<keyword evidence="4 6" id="KW-1133">Transmembrane helix</keyword>
<feature type="transmembrane region" description="Helical" evidence="6">
    <location>
        <begin position="148"/>
        <end position="170"/>
    </location>
</feature>